<dbReference type="Proteomes" id="UP000765509">
    <property type="component" value="Unassembled WGS sequence"/>
</dbReference>
<dbReference type="GO" id="GO:0032196">
    <property type="term" value="P:transposition"/>
    <property type="evidence" value="ECO:0007669"/>
    <property type="project" value="UniProtKB-KW"/>
</dbReference>
<keyword evidence="3" id="KW-0540">Nuclease</keyword>
<dbReference type="GO" id="GO:0006310">
    <property type="term" value="P:DNA recombination"/>
    <property type="evidence" value="ECO:0007669"/>
    <property type="project" value="UniProtKB-KW"/>
</dbReference>
<organism evidence="17 18">
    <name type="scientific">Austropuccinia psidii MF-1</name>
    <dbReference type="NCBI Taxonomy" id="1389203"/>
    <lineage>
        <taxon>Eukaryota</taxon>
        <taxon>Fungi</taxon>
        <taxon>Dikarya</taxon>
        <taxon>Basidiomycota</taxon>
        <taxon>Pucciniomycotina</taxon>
        <taxon>Pucciniomycetes</taxon>
        <taxon>Pucciniales</taxon>
        <taxon>Sphaerophragmiaceae</taxon>
        <taxon>Austropuccinia</taxon>
    </lineage>
</organism>
<evidence type="ECO:0000256" key="3">
    <source>
        <dbReference type="ARBA" id="ARBA00022722"/>
    </source>
</evidence>
<evidence type="ECO:0000256" key="8">
    <source>
        <dbReference type="ARBA" id="ARBA00022884"/>
    </source>
</evidence>
<dbReference type="Gene3D" id="3.30.420.10">
    <property type="entry name" value="Ribonuclease H-like superfamily/Ribonuclease H"/>
    <property type="match status" value="1"/>
</dbReference>
<keyword evidence="6" id="KW-0378">Hydrolase</keyword>
<evidence type="ECO:0000256" key="14">
    <source>
        <dbReference type="ARBA" id="ARBA00049244"/>
    </source>
</evidence>
<dbReference type="GO" id="GO:0003723">
    <property type="term" value="F:RNA binding"/>
    <property type="evidence" value="ECO:0007669"/>
    <property type="project" value="UniProtKB-KW"/>
</dbReference>
<dbReference type="AlphaFoldDB" id="A0A9Q3IJA3"/>
<dbReference type="GO" id="GO:0003887">
    <property type="term" value="F:DNA-directed DNA polymerase activity"/>
    <property type="evidence" value="ECO:0007669"/>
    <property type="project" value="UniProtKB-KW"/>
</dbReference>
<evidence type="ECO:0000256" key="4">
    <source>
        <dbReference type="ARBA" id="ARBA00022723"/>
    </source>
</evidence>
<dbReference type="PROSITE" id="PS50994">
    <property type="entry name" value="INTEGRASE"/>
    <property type="match status" value="1"/>
</dbReference>
<keyword evidence="4" id="KW-0479">Metal-binding</keyword>
<proteinExistence type="predicted"/>
<keyword evidence="5" id="KW-0255">Endonuclease</keyword>
<dbReference type="OrthoDB" id="1750639at2759"/>
<evidence type="ECO:0000256" key="13">
    <source>
        <dbReference type="ARBA" id="ARBA00048173"/>
    </source>
</evidence>
<evidence type="ECO:0000256" key="5">
    <source>
        <dbReference type="ARBA" id="ARBA00022759"/>
    </source>
</evidence>
<evidence type="ECO:0000259" key="16">
    <source>
        <dbReference type="PROSITE" id="PS50994"/>
    </source>
</evidence>
<dbReference type="GO" id="GO:0003964">
    <property type="term" value="F:RNA-directed DNA polymerase activity"/>
    <property type="evidence" value="ECO:0007669"/>
    <property type="project" value="UniProtKB-KW"/>
</dbReference>
<dbReference type="InterPro" id="IPR036397">
    <property type="entry name" value="RNaseH_sf"/>
</dbReference>
<evidence type="ECO:0000256" key="2">
    <source>
        <dbReference type="ARBA" id="ARBA00022695"/>
    </source>
</evidence>
<dbReference type="SUPFAM" id="SSF53098">
    <property type="entry name" value="Ribonuclease H-like"/>
    <property type="match status" value="1"/>
</dbReference>
<evidence type="ECO:0000256" key="11">
    <source>
        <dbReference type="ARBA" id="ARBA00022932"/>
    </source>
</evidence>
<dbReference type="EMBL" id="AVOT02045490">
    <property type="protein sequence ID" value="MBW0540834.1"/>
    <property type="molecule type" value="Genomic_DNA"/>
</dbReference>
<dbReference type="GO" id="GO:0015074">
    <property type="term" value="P:DNA integration"/>
    <property type="evidence" value="ECO:0007669"/>
    <property type="project" value="UniProtKB-KW"/>
</dbReference>
<keyword evidence="1" id="KW-0815">Transposition</keyword>
<dbReference type="PANTHER" id="PTHR42648">
    <property type="entry name" value="TRANSPOSASE, PUTATIVE-RELATED"/>
    <property type="match status" value="1"/>
</dbReference>
<comment type="catalytic activity">
    <reaction evidence="13">
        <text>DNA(n) + a 2'-deoxyribonucleoside 5'-triphosphate = DNA(n+1) + diphosphate</text>
        <dbReference type="Rhea" id="RHEA:22508"/>
        <dbReference type="Rhea" id="RHEA-COMP:17339"/>
        <dbReference type="Rhea" id="RHEA-COMP:17340"/>
        <dbReference type="ChEBI" id="CHEBI:33019"/>
        <dbReference type="ChEBI" id="CHEBI:61560"/>
        <dbReference type="ChEBI" id="CHEBI:173112"/>
        <dbReference type="EC" id="2.7.7.49"/>
    </reaction>
</comment>
<comment type="caution">
    <text evidence="17">The sequence shown here is derived from an EMBL/GenBank/DDBJ whole genome shotgun (WGS) entry which is preliminary data.</text>
</comment>
<reference evidence="17" key="1">
    <citation type="submission" date="2021-03" db="EMBL/GenBank/DDBJ databases">
        <title>Draft genome sequence of rust myrtle Austropuccinia psidii MF-1, a brazilian biotype.</title>
        <authorList>
            <person name="Quecine M.C."/>
            <person name="Pachon D.M.R."/>
            <person name="Bonatelli M.L."/>
            <person name="Correr F.H."/>
            <person name="Franceschini L.M."/>
            <person name="Leite T.F."/>
            <person name="Margarido G.R.A."/>
            <person name="Almeida C.A."/>
            <person name="Ferrarezi J.A."/>
            <person name="Labate C.A."/>
        </authorList>
    </citation>
    <scope>NUCLEOTIDE SEQUENCE</scope>
    <source>
        <strain evidence="17">MF-1</strain>
    </source>
</reference>
<dbReference type="Pfam" id="PF14223">
    <property type="entry name" value="Retrotran_gag_2"/>
    <property type="match status" value="1"/>
</dbReference>
<dbReference type="Pfam" id="PF00665">
    <property type="entry name" value="rve"/>
    <property type="match status" value="1"/>
</dbReference>
<protein>
    <recommendedName>
        <fullName evidence="16">Integrase catalytic domain-containing protein</fullName>
    </recommendedName>
</protein>
<comment type="catalytic activity">
    <reaction evidence="14">
        <text>DNA(n) + a 2'-deoxyribonucleoside 5'-triphosphate = DNA(n+1) + diphosphate</text>
        <dbReference type="Rhea" id="RHEA:22508"/>
        <dbReference type="Rhea" id="RHEA-COMP:17339"/>
        <dbReference type="Rhea" id="RHEA-COMP:17340"/>
        <dbReference type="ChEBI" id="CHEBI:33019"/>
        <dbReference type="ChEBI" id="CHEBI:61560"/>
        <dbReference type="ChEBI" id="CHEBI:173112"/>
        <dbReference type="EC" id="2.7.7.7"/>
    </reaction>
</comment>
<keyword evidence="2" id="KW-0548">Nucleotidyltransferase</keyword>
<evidence type="ECO:0000313" key="18">
    <source>
        <dbReference type="Proteomes" id="UP000765509"/>
    </source>
</evidence>
<evidence type="ECO:0000256" key="9">
    <source>
        <dbReference type="ARBA" id="ARBA00022908"/>
    </source>
</evidence>
<evidence type="ECO:0000256" key="15">
    <source>
        <dbReference type="SAM" id="MobiDB-lite"/>
    </source>
</evidence>
<dbReference type="GO" id="GO:0046872">
    <property type="term" value="F:metal ion binding"/>
    <property type="evidence" value="ECO:0007669"/>
    <property type="project" value="UniProtKB-KW"/>
</dbReference>
<feature type="compositionally biased region" description="Basic and acidic residues" evidence="15">
    <location>
        <begin position="173"/>
        <end position="184"/>
    </location>
</feature>
<name>A0A9Q3IJA3_9BASI</name>
<feature type="region of interest" description="Disordered" evidence="15">
    <location>
        <begin position="173"/>
        <end position="208"/>
    </location>
</feature>
<accession>A0A9Q3IJA3</accession>
<dbReference type="GO" id="GO:0004519">
    <property type="term" value="F:endonuclease activity"/>
    <property type="evidence" value="ECO:0007669"/>
    <property type="project" value="UniProtKB-KW"/>
</dbReference>
<evidence type="ECO:0000256" key="6">
    <source>
        <dbReference type="ARBA" id="ARBA00022801"/>
    </source>
</evidence>
<dbReference type="InterPro" id="IPR001584">
    <property type="entry name" value="Integrase_cat-core"/>
</dbReference>
<evidence type="ECO:0000256" key="10">
    <source>
        <dbReference type="ARBA" id="ARBA00022918"/>
    </source>
</evidence>
<evidence type="ECO:0000313" key="17">
    <source>
        <dbReference type="EMBL" id="MBW0540834.1"/>
    </source>
</evidence>
<dbReference type="InterPro" id="IPR039537">
    <property type="entry name" value="Retrotran_Ty1/copia-like"/>
</dbReference>
<keyword evidence="10" id="KW-0695">RNA-directed DNA polymerase</keyword>
<dbReference type="GO" id="GO:0016787">
    <property type="term" value="F:hydrolase activity"/>
    <property type="evidence" value="ECO:0007669"/>
    <property type="project" value="UniProtKB-KW"/>
</dbReference>
<dbReference type="GO" id="GO:0005634">
    <property type="term" value="C:nucleus"/>
    <property type="evidence" value="ECO:0007669"/>
    <property type="project" value="UniProtKB-ARBA"/>
</dbReference>
<dbReference type="InterPro" id="IPR012337">
    <property type="entry name" value="RNaseH-like_sf"/>
</dbReference>
<feature type="domain" description="Integrase catalytic" evidence="16">
    <location>
        <begin position="351"/>
        <end position="469"/>
    </location>
</feature>
<gene>
    <name evidence="17" type="ORF">O181_080549</name>
</gene>
<evidence type="ECO:0000256" key="7">
    <source>
        <dbReference type="ARBA" id="ARBA00022842"/>
    </source>
</evidence>
<keyword evidence="7" id="KW-0460">Magnesium</keyword>
<sequence length="469" mass="53455">MRSLLLIRGYYDMVTGQESPEKCAEQEKIDPDRKHIAYAIISLNCDVKIASQFDNKCNLNPTTLWTFLEEFYLPKTVKNQATYVSRIFSTPLSEGNLALGIEKIQELTRNLCSLIDDQAVKPSILLDSVVALWVIINLPSEYKLIGEIWLKECRIEKRSPSLDETIEEVRSAIQRNEERQEKQAYMKKKKERSNSESHQKPNYPTCKPGYHNPLTKHSEEECQNLKLGKPTTALLCGINQQDRNSIILDSRASNTANYSVTKGISAKSFVVTSTENKVIIDGSFESGNLIIHQSKINAFTVSLSTPNTTVLHQLSGNPSLEYFKKMYPDKNISLYNCTTCDLSKMTKIPFKGTFPQPNHKLETIHMDLCGPISPESISGKKYFLRIVDGFSHFIWIFFLTNKSECKDYSKNHINKVEQQANSKVTNLILDNGSEFKNTDLQNFFKSITLPRHPTLQNKTPLPKEEIKQL</sequence>
<keyword evidence="18" id="KW-1185">Reference proteome</keyword>
<keyword evidence="11" id="KW-0808">Transferase</keyword>
<keyword evidence="8" id="KW-0694">RNA-binding</keyword>
<dbReference type="PANTHER" id="PTHR42648:SF11">
    <property type="entry name" value="TRANSPOSON TY4-P GAG-POL POLYPROTEIN"/>
    <property type="match status" value="1"/>
</dbReference>
<evidence type="ECO:0000256" key="1">
    <source>
        <dbReference type="ARBA" id="ARBA00022578"/>
    </source>
</evidence>
<keyword evidence="11" id="KW-0239">DNA-directed DNA polymerase</keyword>
<keyword evidence="12" id="KW-0233">DNA recombination</keyword>
<evidence type="ECO:0000256" key="12">
    <source>
        <dbReference type="ARBA" id="ARBA00023172"/>
    </source>
</evidence>
<keyword evidence="9" id="KW-0229">DNA integration</keyword>